<dbReference type="InterPro" id="IPR006151">
    <property type="entry name" value="Shikm_DH/Glu-tRNA_Rdtase"/>
</dbReference>
<evidence type="ECO:0000313" key="4">
    <source>
        <dbReference type="EMBL" id="NKE71764.1"/>
    </source>
</evidence>
<feature type="domain" description="Quinate/shikimate 5-dehydrogenase/glutamyl-tRNA reductase" evidence="3">
    <location>
        <begin position="188"/>
        <end position="295"/>
    </location>
</feature>
<evidence type="ECO:0000256" key="1">
    <source>
        <dbReference type="ARBA" id="ARBA00022857"/>
    </source>
</evidence>
<keyword evidence="2" id="KW-0472">Membrane</keyword>
<organism evidence="4 5">
    <name type="scientific">Candidatus Manganitrophus noduliformans</name>
    <dbReference type="NCBI Taxonomy" id="2606439"/>
    <lineage>
        <taxon>Bacteria</taxon>
        <taxon>Pseudomonadati</taxon>
        <taxon>Nitrospirota</taxon>
        <taxon>Nitrospiria</taxon>
        <taxon>Candidatus Troglogloeales</taxon>
        <taxon>Candidatus Manganitrophaceae</taxon>
        <taxon>Candidatus Manganitrophus</taxon>
    </lineage>
</organism>
<comment type="caution">
    <text evidence="4">The sequence shown here is derived from an EMBL/GenBank/DDBJ whole genome shotgun (WGS) entry which is preliminary data.</text>
</comment>
<keyword evidence="5" id="KW-1185">Reference proteome</keyword>
<dbReference type="Proteomes" id="UP000534783">
    <property type="component" value="Unassembled WGS sequence"/>
</dbReference>
<dbReference type="EMBL" id="VTOW01000002">
    <property type="protein sequence ID" value="NKE71764.1"/>
    <property type="molecule type" value="Genomic_DNA"/>
</dbReference>
<accession>A0A7X6DRD2</accession>
<evidence type="ECO:0000256" key="2">
    <source>
        <dbReference type="SAM" id="Phobius"/>
    </source>
</evidence>
<keyword evidence="2" id="KW-1133">Transmembrane helix</keyword>
<dbReference type="SUPFAM" id="SSF51735">
    <property type="entry name" value="NAD(P)-binding Rossmann-fold domains"/>
    <property type="match status" value="1"/>
</dbReference>
<dbReference type="Gene3D" id="3.40.50.720">
    <property type="entry name" value="NAD(P)-binding Rossmann-like Domain"/>
    <property type="match status" value="1"/>
</dbReference>
<dbReference type="AlphaFoldDB" id="A0A7X6DRD2"/>
<name>A0A7X6DRD2_9BACT</name>
<dbReference type="RefSeq" id="WP_168060692.1">
    <property type="nucleotide sequence ID" value="NZ_VTOW01000002.1"/>
</dbReference>
<proteinExistence type="predicted"/>
<sequence length="404" mass="45550">MSDKESRKKPSFFKLTINSLALFLAALRDLFILWFPRIIARLVIRKGDYAFLIHPRDLTDVSRKYPFSSYFPPHWVERATRMLWPIIGSRITGLKSADGEDKTGYIVICPLTPEQMHYNQRLAKKRILQTARLAEKLGCEVIGLGALSTSMSMGGEYLTDKTDIGVTTGHAYTTSVILQMLDEVAHVLNMDLEQKTLAIVGAAGYMGVPCTRILSEKRKIGKLLLVDRPAKRVALDLLQQEIKSVAIEVATTLHSLRQADIVIVVTNSVEVLIKPEHLKPGAVVLDDTQPRNTSKDLVWTRPDVLILDVVAQAPGVDTHFSFGFPQSDDVFTCCGEVMILAARNWKGHFAVGQFDDQLVHQMTRWSEEMKFKIAPLRSFNELVSQEKLEYIKTFHQPMAELFPK</sequence>
<dbReference type="Pfam" id="PF01488">
    <property type="entry name" value="Shikimate_DH"/>
    <property type="match status" value="1"/>
</dbReference>
<dbReference type="InterPro" id="IPR036291">
    <property type="entry name" value="NAD(P)-bd_dom_sf"/>
</dbReference>
<keyword evidence="1" id="KW-0521">NADP</keyword>
<evidence type="ECO:0000313" key="5">
    <source>
        <dbReference type="Proteomes" id="UP000534783"/>
    </source>
</evidence>
<keyword evidence="2" id="KW-0812">Transmembrane</keyword>
<reference evidence="4 5" key="1">
    <citation type="journal article" date="2020" name="Nature">
        <title>Bacterial chemolithoautotrophy via manganese oxidation.</title>
        <authorList>
            <person name="Yu H."/>
            <person name="Leadbetter J.R."/>
        </authorList>
    </citation>
    <scope>NUCLEOTIDE SEQUENCE [LARGE SCALE GENOMIC DNA]</scope>
    <source>
        <strain evidence="4 5">Mn-1</strain>
    </source>
</reference>
<evidence type="ECO:0000259" key="3">
    <source>
        <dbReference type="Pfam" id="PF01488"/>
    </source>
</evidence>
<protein>
    <recommendedName>
        <fullName evidence="3">Quinate/shikimate 5-dehydrogenase/glutamyl-tRNA reductase domain-containing protein</fullName>
    </recommendedName>
</protein>
<gene>
    <name evidence="4" type="ORF">MNODULE_13535</name>
</gene>
<feature type="transmembrane region" description="Helical" evidence="2">
    <location>
        <begin position="12"/>
        <end position="35"/>
    </location>
</feature>